<gene>
    <name evidence="2" type="ORF">STCU_05178</name>
</gene>
<feature type="region of interest" description="Disordered" evidence="1">
    <location>
        <begin position="1"/>
        <end position="50"/>
    </location>
</feature>
<dbReference type="EMBL" id="ATMH01005178">
    <property type="protein sequence ID" value="EPY28344.1"/>
    <property type="molecule type" value="Genomic_DNA"/>
</dbReference>
<feature type="compositionally biased region" description="Low complexity" evidence="1">
    <location>
        <begin position="12"/>
        <end position="29"/>
    </location>
</feature>
<evidence type="ECO:0000313" key="2">
    <source>
        <dbReference type="EMBL" id="EPY28344.1"/>
    </source>
</evidence>
<reference evidence="2 3" key="1">
    <citation type="journal article" date="2013" name="PLoS ONE">
        <title>Predicting the Proteins of Angomonas deanei, Strigomonas culicis and Their Respective Endosymbionts Reveals New Aspects of the Trypanosomatidae Family.</title>
        <authorList>
            <person name="Motta M.C."/>
            <person name="Martins A.C."/>
            <person name="de Souza S.S."/>
            <person name="Catta-Preta C.M."/>
            <person name="Silva R."/>
            <person name="Klein C.C."/>
            <person name="de Almeida L.G."/>
            <person name="de Lima Cunha O."/>
            <person name="Ciapina L.P."/>
            <person name="Brocchi M."/>
            <person name="Colabardini A.C."/>
            <person name="de Araujo Lima B."/>
            <person name="Machado C.R."/>
            <person name="de Almeida Soares C.M."/>
            <person name="Probst C.M."/>
            <person name="de Menezes C.B."/>
            <person name="Thompson C.E."/>
            <person name="Bartholomeu D.C."/>
            <person name="Gradia D.F."/>
            <person name="Pavoni D.P."/>
            <person name="Grisard E.C."/>
            <person name="Fantinatti-Garboggini F."/>
            <person name="Marchini F.K."/>
            <person name="Rodrigues-Luiz G.F."/>
            <person name="Wagner G."/>
            <person name="Goldman G.H."/>
            <person name="Fietto J.L."/>
            <person name="Elias M.C."/>
            <person name="Goldman M.H."/>
            <person name="Sagot M.F."/>
            <person name="Pereira M."/>
            <person name="Stoco P.H."/>
            <person name="de Mendonca-Neto R.P."/>
            <person name="Teixeira S.M."/>
            <person name="Maciel T.E."/>
            <person name="de Oliveira Mendes T.A."/>
            <person name="Urmenyi T.P."/>
            <person name="de Souza W."/>
            <person name="Schenkman S."/>
            <person name="de Vasconcelos A.T."/>
        </authorList>
    </citation>
    <scope>NUCLEOTIDE SEQUENCE [LARGE SCALE GENOMIC DNA]</scope>
</reference>
<sequence length="309" mass="33743">MPVADRSPLGGARQASRRATTWRAAVRRQSSTVEVGGDADGSTGLTPQDFVMPDVEDAAAVVRRIQRNVEGLNAVAREQARERRVGTGLRSADEALLRHPTDEERQLLEDWCTAYEMRARDPLQLVEVPAALRPLAGADYLGRELQRLREVGPPPAEDSERRGVEAWQEGLHSGKEDPDAARRVVATYGTAQYGRAPTALQCPTATLQGEAYQAWVREREAFFAAYTRQARGGGGAVPPPPAFVPPAVEPQLIAEPRAPSRRQPTAKQQRRPFSKDLQMELEHGAEEGATDFIHASGLRVAVTCSCHTS</sequence>
<evidence type="ECO:0000256" key="1">
    <source>
        <dbReference type="SAM" id="MobiDB-lite"/>
    </source>
</evidence>
<feature type="region of interest" description="Disordered" evidence="1">
    <location>
        <begin position="151"/>
        <end position="177"/>
    </location>
</feature>
<dbReference type="OrthoDB" id="2021138at2759"/>
<dbReference type="AlphaFoldDB" id="S9UHX8"/>
<name>S9UHX8_9TRYP</name>
<evidence type="ECO:0000313" key="3">
    <source>
        <dbReference type="Proteomes" id="UP000015354"/>
    </source>
</evidence>
<dbReference type="Proteomes" id="UP000015354">
    <property type="component" value="Unassembled WGS sequence"/>
</dbReference>
<keyword evidence="3" id="KW-1185">Reference proteome</keyword>
<protein>
    <submittedName>
        <fullName evidence="2">Uncharacterized protein</fullName>
    </submittedName>
</protein>
<comment type="caution">
    <text evidence="2">The sequence shown here is derived from an EMBL/GenBank/DDBJ whole genome shotgun (WGS) entry which is preliminary data.</text>
</comment>
<organism evidence="2 3">
    <name type="scientific">Strigomonas culicis</name>
    <dbReference type="NCBI Taxonomy" id="28005"/>
    <lineage>
        <taxon>Eukaryota</taxon>
        <taxon>Discoba</taxon>
        <taxon>Euglenozoa</taxon>
        <taxon>Kinetoplastea</taxon>
        <taxon>Metakinetoplastina</taxon>
        <taxon>Trypanosomatida</taxon>
        <taxon>Trypanosomatidae</taxon>
        <taxon>Strigomonadinae</taxon>
        <taxon>Strigomonas</taxon>
    </lineage>
</organism>
<proteinExistence type="predicted"/>
<accession>S9UHX8</accession>